<accession>X1JR36</accession>
<evidence type="ECO:0000313" key="1">
    <source>
        <dbReference type="EMBL" id="GAH72273.1"/>
    </source>
</evidence>
<reference evidence="1" key="1">
    <citation type="journal article" date="2014" name="Front. Microbiol.">
        <title>High frequency of phylogenetically diverse reductive dehalogenase-homologous genes in deep subseafloor sedimentary metagenomes.</title>
        <authorList>
            <person name="Kawai M."/>
            <person name="Futagami T."/>
            <person name="Toyoda A."/>
            <person name="Takaki Y."/>
            <person name="Nishi S."/>
            <person name="Hori S."/>
            <person name="Arai W."/>
            <person name="Tsubouchi T."/>
            <person name="Morono Y."/>
            <person name="Uchiyama I."/>
            <person name="Ito T."/>
            <person name="Fujiyama A."/>
            <person name="Inagaki F."/>
            <person name="Takami H."/>
        </authorList>
    </citation>
    <scope>NUCLEOTIDE SEQUENCE</scope>
    <source>
        <strain evidence="1">Expedition CK06-06</strain>
    </source>
</reference>
<name>X1JR36_9ZZZZ</name>
<protein>
    <submittedName>
        <fullName evidence="1">Uncharacterized protein</fullName>
    </submittedName>
</protein>
<dbReference type="EMBL" id="BARU01033861">
    <property type="protein sequence ID" value="GAH72273.1"/>
    <property type="molecule type" value="Genomic_DNA"/>
</dbReference>
<proteinExistence type="predicted"/>
<dbReference type="AlphaFoldDB" id="X1JR36"/>
<comment type="caution">
    <text evidence="1">The sequence shown here is derived from an EMBL/GenBank/DDBJ whole genome shotgun (WGS) entry which is preliminary data.</text>
</comment>
<feature type="non-terminal residue" evidence="1">
    <location>
        <position position="1"/>
    </location>
</feature>
<gene>
    <name evidence="1" type="ORF">S03H2_53216</name>
</gene>
<sequence length="33" mass="3479">AATVNKPSGGKDAFLAMNFKAYLKLQKVSGYCG</sequence>
<organism evidence="1">
    <name type="scientific">marine sediment metagenome</name>
    <dbReference type="NCBI Taxonomy" id="412755"/>
    <lineage>
        <taxon>unclassified sequences</taxon>
        <taxon>metagenomes</taxon>
        <taxon>ecological metagenomes</taxon>
    </lineage>
</organism>